<feature type="coiled-coil region" evidence="2">
    <location>
        <begin position="491"/>
        <end position="567"/>
    </location>
</feature>
<evidence type="ECO:0000313" key="5">
    <source>
        <dbReference type="EMBL" id="TNN15712.1"/>
    </source>
</evidence>
<dbReference type="PANTHER" id="PTHR10881:SF46">
    <property type="entry name" value="GOLGIN SUBFAMILY A MEMBER 2"/>
    <property type="match status" value="1"/>
</dbReference>
<evidence type="ECO:0000259" key="4">
    <source>
        <dbReference type="Pfam" id="PF15070"/>
    </source>
</evidence>
<evidence type="ECO:0000256" key="1">
    <source>
        <dbReference type="ARBA" id="ARBA00023054"/>
    </source>
</evidence>
<dbReference type="GO" id="GO:0032580">
    <property type="term" value="C:Golgi cisterna membrane"/>
    <property type="evidence" value="ECO:0007669"/>
    <property type="project" value="TreeGrafter"/>
</dbReference>
<feature type="compositionally biased region" description="Polar residues" evidence="3">
    <location>
        <begin position="371"/>
        <end position="380"/>
    </location>
</feature>
<feature type="region of interest" description="Disordered" evidence="3">
    <location>
        <begin position="140"/>
        <end position="163"/>
    </location>
</feature>
<dbReference type="Pfam" id="PF15070">
    <property type="entry name" value="GOLGA2L5"/>
    <property type="match status" value="1"/>
</dbReference>
<accession>A0A4Z2DGU7</accession>
<evidence type="ECO:0000256" key="3">
    <source>
        <dbReference type="SAM" id="MobiDB-lite"/>
    </source>
</evidence>
<sequence length="1223" mass="138741">MPELSRADKLAAAQKRLKEFQATRANKQSDEDRVSQNYGLFDPLDGRYQFNYLSQHDNNHCILPVDNNRLTQKQLPQQYQEEHQQGSNYFQNTYVDHGNILVHQPQSDSLPASILATSNNDTNISLAGYFNSPTSHFCHSPQLQSLQGNDDNNGSNSISHNENGQSVALSGVTVHSDFNDKHQVSVSSSSLSSLSSALQRPSRNTNQTVQMPNNAEYFNYFMYNTDDNNGISDKSLVTAEPTVVCNVDCSTEVNNKDTLNGQLSYPQSEVVDELEEVINNMPTAATEKLLQLTRQLDGILETSGRFTTSMHASSGAASPLNDCSSMHAFNTKIQSSSSSLVESGHYPESNHQYPHQIIESHDQSTKDYSHCSPNSFLSGQSSQMSISQNHLVRELEERNVELASMLEKRNRAYERLSVKLNSMKEQYERRLTDLTNERTNLQNSSQRDLEKTKEQIKAHAKTIGVLVAEKTELQSQVTHLNNLSVQRLREIEDVNTRLRASRQQILELERNLSESKTTINDLQIGSSDLQNQIKCLQGEIKREKNARQTLENELAETSSRLTAKSCELAQTGISLSELKQQLELSQIYTNQLGSTGDSLTYIEEENYSKQQEWLTERADLQNHLKELELSLSSAESEKKRLDSQYRNYVEQVEQQANDLRSQLSETNKLKQELELSLESVNRQLRKKDDEINDLTCRLNSVQIIPTSPVVHTQPLTASSAVHIEQLQDINSTSEQQSSGNIEVLDTQLKSRAEELENANIEIHRLNIQLNSLEETVEQLRNSLADRDAVLATATSERNALSRAVEQNKYLKQQLTDLQTTYTQMCNNYQSEIKSTSEMNYALSKQIEHLNILQMENQNQSSENIISCTILLTDTATQTDVNNSGTISNSKGCVVYDQDSILDSTQHQYQIDNMTKVQDNNPNQLSNEVTLLKNLFSRISVICELLERQNGKNNEFTQLNDPLYCVNLLEESIQQLNCKHSINVMTDNSTQCSMYAEQKELTPSIDELQNLQVAHTQLEGKFLKCMEELSSVTEERYRLESINAQLEMEATTVEEYVTLFTHRRAAAAKRARARELLLQRLVDDRKRLRDRLKKLFSEVKPVLCKEHKDSSEAEVAEQGNTEVKDPSNLPSVFLNEFRFLIEQIELSSDETEFEAGISDLNDEDMGSTMEVSTSDNQLASDHHDINYIQKHNDMSHLTLESLRYHALRHDCPHCKCCVGTLLEV</sequence>
<protein>
    <submittedName>
        <fullName evidence="5">Golgin subfamily A member 2 isoform 1</fullName>
    </submittedName>
</protein>
<dbReference type="InterPro" id="IPR024858">
    <property type="entry name" value="GOLGA"/>
</dbReference>
<proteinExistence type="predicted"/>
<keyword evidence="1 2" id="KW-0175">Coiled coil</keyword>
<evidence type="ECO:0000313" key="6">
    <source>
        <dbReference type="Proteomes" id="UP000311919"/>
    </source>
</evidence>
<dbReference type="PANTHER" id="PTHR10881">
    <property type="entry name" value="GOLGIN SUBFAMILY A MEMBER-RELATED"/>
    <property type="match status" value="1"/>
</dbReference>
<organism evidence="5 6">
    <name type="scientific">Schistosoma japonicum</name>
    <name type="common">Blood fluke</name>
    <dbReference type="NCBI Taxonomy" id="6182"/>
    <lineage>
        <taxon>Eukaryota</taxon>
        <taxon>Metazoa</taxon>
        <taxon>Spiralia</taxon>
        <taxon>Lophotrochozoa</taxon>
        <taxon>Platyhelminthes</taxon>
        <taxon>Trematoda</taxon>
        <taxon>Digenea</taxon>
        <taxon>Strigeidida</taxon>
        <taxon>Schistosomatoidea</taxon>
        <taxon>Schistosomatidae</taxon>
        <taxon>Schistosoma</taxon>
    </lineage>
</organism>
<dbReference type="EMBL" id="SKCS01000143">
    <property type="protein sequence ID" value="TNN15712.1"/>
    <property type="molecule type" value="Genomic_DNA"/>
</dbReference>
<feature type="region of interest" description="Disordered" evidence="3">
    <location>
        <begin position="361"/>
        <end position="380"/>
    </location>
</feature>
<feature type="compositionally biased region" description="Low complexity" evidence="3">
    <location>
        <begin position="148"/>
        <end position="157"/>
    </location>
</feature>
<feature type="domain" description="Golgin subfamily A conserved" evidence="4">
    <location>
        <begin position="966"/>
        <end position="1094"/>
    </location>
</feature>
<gene>
    <name evidence="5" type="ORF">EWB00_001107</name>
</gene>
<feature type="coiled-coil region" evidence="2">
    <location>
        <begin position="392"/>
        <end position="444"/>
    </location>
</feature>
<reference evidence="5 6" key="1">
    <citation type="submission" date="2019-03" db="EMBL/GenBank/DDBJ databases">
        <title>An improved genome assembly of the fluke Schistosoma japonicum.</title>
        <authorList>
            <person name="Hu W."/>
            <person name="Luo F."/>
            <person name="Yin M."/>
            <person name="Mo X."/>
            <person name="Sun C."/>
            <person name="Wu Q."/>
            <person name="Zhu B."/>
            <person name="Xiang M."/>
            <person name="Wang J."/>
            <person name="Wang Y."/>
            <person name="Zhang T."/>
            <person name="Xu B."/>
            <person name="Zheng H."/>
            <person name="Feng Z."/>
        </authorList>
    </citation>
    <scope>NUCLEOTIDE SEQUENCE [LARGE SCALE GENOMIC DNA]</scope>
    <source>
        <strain evidence="5">HuSjv2</strain>
        <tissue evidence="5">Worms</tissue>
    </source>
</reference>
<dbReference type="OrthoDB" id="5978643at2759"/>
<comment type="caution">
    <text evidence="5">The sequence shown here is derived from an EMBL/GenBank/DDBJ whole genome shotgun (WGS) entry which is preliminary data.</text>
</comment>
<dbReference type="STRING" id="6182.A0A4Z2DGU7"/>
<dbReference type="GO" id="GO:0005801">
    <property type="term" value="C:cis-Golgi network"/>
    <property type="evidence" value="ECO:0007669"/>
    <property type="project" value="TreeGrafter"/>
</dbReference>
<evidence type="ECO:0000256" key="2">
    <source>
        <dbReference type="SAM" id="Coils"/>
    </source>
</evidence>
<feature type="coiled-coil region" evidence="2">
    <location>
        <begin position="741"/>
        <end position="789"/>
    </location>
</feature>
<dbReference type="AlphaFoldDB" id="A0A4Z2DGU7"/>
<feature type="coiled-coil region" evidence="2">
    <location>
        <begin position="610"/>
        <end position="697"/>
    </location>
</feature>
<name>A0A4Z2DGU7_SCHJA</name>
<dbReference type="Proteomes" id="UP000311919">
    <property type="component" value="Unassembled WGS sequence"/>
</dbReference>
<dbReference type="InterPro" id="IPR043976">
    <property type="entry name" value="GOLGA_cons_dom"/>
</dbReference>
<dbReference type="GO" id="GO:0000137">
    <property type="term" value="C:Golgi cis cisterna"/>
    <property type="evidence" value="ECO:0007669"/>
    <property type="project" value="TreeGrafter"/>
</dbReference>
<dbReference type="GO" id="GO:0007030">
    <property type="term" value="P:Golgi organization"/>
    <property type="evidence" value="ECO:0007669"/>
    <property type="project" value="TreeGrafter"/>
</dbReference>
<keyword evidence="6" id="KW-1185">Reference proteome</keyword>